<protein>
    <submittedName>
        <fullName evidence="2">Helix-turn-helix domain-containing protein</fullName>
    </submittedName>
</protein>
<dbReference type="EMBL" id="JAAGUX010000037">
    <property type="protein sequence ID" value="NEW57795.1"/>
    <property type="molecule type" value="Genomic_DNA"/>
</dbReference>
<dbReference type="InterPro" id="IPR010982">
    <property type="entry name" value="Lambda_DNA-bd_dom_sf"/>
</dbReference>
<dbReference type="PROSITE" id="PS50943">
    <property type="entry name" value="HTH_CROC1"/>
    <property type="match status" value="1"/>
</dbReference>
<dbReference type="Proteomes" id="UP000468928">
    <property type="component" value="Unassembled WGS sequence"/>
</dbReference>
<dbReference type="InterPro" id="IPR001387">
    <property type="entry name" value="Cro/C1-type_HTH"/>
</dbReference>
<evidence type="ECO:0000313" key="2">
    <source>
        <dbReference type="EMBL" id="NEW46039.1"/>
    </source>
</evidence>
<organism evidence="2 4">
    <name type="scientific">Nocardia cyriacigeorgica</name>
    <dbReference type="NCBI Taxonomy" id="135487"/>
    <lineage>
        <taxon>Bacteria</taxon>
        <taxon>Bacillati</taxon>
        <taxon>Actinomycetota</taxon>
        <taxon>Actinomycetes</taxon>
        <taxon>Mycobacteriales</taxon>
        <taxon>Nocardiaceae</taxon>
        <taxon>Nocardia</taxon>
    </lineage>
</organism>
<dbReference type="InterPro" id="IPR043917">
    <property type="entry name" value="DUF5753"/>
</dbReference>
<dbReference type="Gene3D" id="1.10.260.40">
    <property type="entry name" value="lambda repressor-like DNA-binding domains"/>
    <property type="match status" value="1"/>
</dbReference>
<dbReference type="Proteomes" id="UP000470876">
    <property type="component" value="Unassembled WGS sequence"/>
</dbReference>
<dbReference type="SUPFAM" id="SSF47413">
    <property type="entry name" value="lambda repressor-like DNA-binding domains"/>
    <property type="match status" value="1"/>
</dbReference>
<dbReference type="GO" id="GO:0003677">
    <property type="term" value="F:DNA binding"/>
    <property type="evidence" value="ECO:0007669"/>
    <property type="project" value="InterPro"/>
</dbReference>
<dbReference type="Pfam" id="PF13560">
    <property type="entry name" value="HTH_31"/>
    <property type="match status" value="1"/>
</dbReference>
<dbReference type="EMBL" id="JAAGUZ010000041">
    <property type="protein sequence ID" value="NEW46039.1"/>
    <property type="molecule type" value="Genomic_DNA"/>
</dbReference>
<evidence type="ECO:0000259" key="1">
    <source>
        <dbReference type="PROSITE" id="PS50943"/>
    </source>
</evidence>
<dbReference type="RefSeq" id="WP_163826914.1">
    <property type="nucleotide sequence ID" value="NZ_JAAGUX010000037.1"/>
</dbReference>
<feature type="domain" description="HTH cro/C1-type" evidence="1">
    <location>
        <begin position="16"/>
        <end position="70"/>
    </location>
</feature>
<dbReference type="SMART" id="SM00530">
    <property type="entry name" value="HTH_XRE"/>
    <property type="match status" value="1"/>
</dbReference>
<name>A0A6P1D8S2_9NOCA</name>
<sequence length="278" mass="31184">MTNSVHEQREALGKRLREMRKDAGLTARRLAALAGWHESKVSKVETGDRSPTEADLRTYCAHTGNDHQLADLIASLRNIESAYQEWRKVVGLGTKRRQHALVKLTEDAQIIRIYNPYFIPGFLQTAEYAAAVLHNAVSFYQTPNDVEAGVAKRMERQQLMYRGTRRFHFLIGEQTLYTTVGNDDVMVGQLDRLLAVAGLPRVTLGILPNTAGIPFAPTNFSMFDQRVVFVEAVTAELTITQPREIALYGRAFDVLAGQSVTGERARELIRKALDTRRG</sequence>
<gene>
    <name evidence="2" type="ORF">GV789_16510</name>
    <name evidence="3" type="ORF">GV794_19345</name>
</gene>
<reference evidence="4 5" key="1">
    <citation type="submission" date="2020-01" db="EMBL/GenBank/DDBJ databases">
        <title>Genetics and antimicrobial susceptibilities of Nocardia species isolated from the soil; a comparison with species isolated from humans.</title>
        <authorList>
            <person name="Carrasco G."/>
            <person name="Monzon S."/>
            <person name="Sansegundo M."/>
            <person name="Garcia E."/>
            <person name="Garrido N."/>
            <person name="Medina M.J."/>
            <person name="Villalon P."/>
            <person name="Ramirez-Arocha A.C."/>
            <person name="Jimenez P."/>
            <person name="Cuesta I."/>
            <person name="Valdezate S."/>
        </authorList>
    </citation>
    <scope>NUCLEOTIDE SEQUENCE [LARGE SCALE GENOMIC DNA]</scope>
    <source>
        <strain evidence="2 4">CNM20110639</strain>
        <strain evidence="3 5">CNM20110649</strain>
    </source>
</reference>
<comment type="caution">
    <text evidence="2">The sequence shown here is derived from an EMBL/GenBank/DDBJ whole genome shotgun (WGS) entry which is preliminary data.</text>
</comment>
<dbReference type="CDD" id="cd00093">
    <property type="entry name" value="HTH_XRE"/>
    <property type="match status" value="1"/>
</dbReference>
<proteinExistence type="predicted"/>
<dbReference type="Pfam" id="PF19054">
    <property type="entry name" value="DUF5753"/>
    <property type="match status" value="1"/>
</dbReference>
<keyword evidence="5" id="KW-1185">Reference proteome</keyword>
<accession>A0A6P1D8S2</accession>
<dbReference type="AlphaFoldDB" id="A0A6P1D8S2"/>
<evidence type="ECO:0000313" key="3">
    <source>
        <dbReference type="EMBL" id="NEW57795.1"/>
    </source>
</evidence>
<evidence type="ECO:0000313" key="5">
    <source>
        <dbReference type="Proteomes" id="UP000470876"/>
    </source>
</evidence>
<evidence type="ECO:0000313" key="4">
    <source>
        <dbReference type="Proteomes" id="UP000468928"/>
    </source>
</evidence>